<dbReference type="OrthoDB" id="2224262at2759"/>
<proteinExistence type="predicted"/>
<keyword evidence="1" id="KW-1133">Transmembrane helix</keyword>
<evidence type="ECO:0000313" key="2">
    <source>
        <dbReference type="EMBL" id="ANZ75992.1"/>
    </source>
</evidence>
<sequence length="506" mass="57921">MGVWRNWVGYPGQRNKVSHNVKTIKPLDFNSLDEKNPDLHIEEQDEVGFNGCRKTGFDKALDYLVWAMGSKAAFFLMWIILIIWTVVGIIFHAPFNWQVIMQDGQSIQTYIWDTFLMRQQLVHSFHQNLVWAEFESRTATFRRLLRTVDIEKSSSIVEETKSECSSNEISVELPTEDWFDRMSSWLTEFVGSLTAVVIYWSGIIIWIGCGAIPSNAQNTPPFTGVTTGSNPQKKPFSDTWQLYINTAVAVHLLIMSVFLQNVRERHDQFVRHMLDQILHLDYAIESKLRSLNDDLEPNEKQLLVPEKRNKVLHVIDWYSDIIGTGIGGVIAIIVIVVWIVIGDPMGWSDNWWLIIGTYTGLVGFIDGFVLRNVYNRIVIRDQGIYERCREKERTFFEEVGLPWPESAPEPEKTISYRISAFINEKCSTPSAVGVSILIIVGLIACACGLRWNTTAQLICNTPTMIIEGFFLIILLQAHKWADVKTRTETSALCMRRSTLNSFVQSL</sequence>
<dbReference type="Proteomes" id="UP000094565">
    <property type="component" value="Chromosome 2"/>
</dbReference>
<feature type="transmembrane region" description="Helical" evidence="1">
    <location>
        <begin position="351"/>
        <end position="370"/>
    </location>
</feature>
<organism evidence="2 3">
    <name type="scientific">Komagataella pastoris</name>
    <name type="common">Yeast</name>
    <name type="synonym">Pichia pastoris</name>
    <dbReference type="NCBI Taxonomy" id="4922"/>
    <lineage>
        <taxon>Eukaryota</taxon>
        <taxon>Fungi</taxon>
        <taxon>Dikarya</taxon>
        <taxon>Ascomycota</taxon>
        <taxon>Saccharomycotina</taxon>
        <taxon>Pichiomycetes</taxon>
        <taxon>Pichiales</taxon>
        <taxon>Pichiaceae</taxon>
        <taxon>Komagataella</taxon>
    </lineage>
</organism>
<evidence type="ECO:0000256" key="1">
    <source>
        <dbReference type="SAM" id="Phobius"/>
    </source>
</evidence>
<dbReference type="GO" id="GO:0055085">
    <property type="term" value="P:transmembrane transport"/>
    <property type="evidence" value="ECO:0007669"/>
    <property type="project" value="InterPro"/>
</dbReference>
<accession>A0A1B2JDE3</accession>
<feature type="transmembrane region" description="Helical" evidence="1">
    <location>
        <begin position="72"/>
        <end position="91"/>
    </location>
</feature>
<protein>
    <submittedName>
        <fullName evidence="2">BA75_03312T0</fullName>
    </submittedName>
</protein>
<dbReference type="InterPro" id="IPR007251">
    <property type="entry name" value="Iron_permease_Fet4"/>
</dbReference>
<evidence type="ECO:0000313" key="3">
    <source>
        <dbReference type="Proteomes" id="UP000094565"/>
    </source>
</evidence>
<feature type="transmembrane region" description="Helical" evidence="1">
    <location>
        <begin position="240"/>
        <end position="259"/>
    </location>
</feature>
<keyword evidence="1" id="KW-0472">Membrane</keyword>
<name>A0A1B2JDE3_PICPA</name>
<dbReference type="EMBL" id="CP014585">
    <property type="protein sequence ID" value="ANZ75992.1"/>
    <property type="molecule type" value="Genomic_DNA"/>
</dbReference>
<feature type="transmembrane region" description="Helical" evidence="1">
    <location>
        <begin position="189"/>
        <end position="213"/>
    </location>
</feature>
<dbReference type="Pfam" id="PF04120">
    <property type="entry name" value="Iron_permease"/>
    <property type="match status" value="2"/>
</dbReference>
<feature type="transmembrane region" description="Helical" evidence="1">
    <location>
        <begin position="431"/>
        <end position="451"/>
    </location>
</feature>
<reference evidence="2 3" key="1">
    <citation type="submission" date="2016-02" db="EMBL/GenBank/DDBJ databases">
        <title>Comparative genomic and transcriptomic foundation for Pichia pastoris.</title>
        <authorList>
            <person name="Love K.R."/>
            <person name="Shah K.A."/>
            <person name="Whittaker C.A."/>
            <person name="Wu J."/>
            <person name="Bartlett M.C."/>
            <person name="Ma D."/>
            <person name="Leeson R.L."/>
            <person name="Priest M."/>
            <person name="Young S.K."/>
            <person name="Love J.C."/>
        </authorList>
    </citation>
    <scope>NUCLEOTIDE SEQUENCE [LARGE SCALE GENOMIC DNA]</scope>
    <source>
        <strain evidence="2 3">ATCC 28485</strain>
    </source>
</reference>
<keyword evidence="3" id="KW-1185">Reference proteome</keyword>
<feature type="transmembrane region" description="Helical" evidence="1">
    <location>
        <begin position="317"/>
        <end position="339"/>
    </location>
</feature>
<dbReference type="AlphaFoldDB" id="A0A1B2JDE3"/>
<feature type="transmembrane region" description="Helical" evidence="1">
    <location>
        <begin position="457"/>
        <end position="477"/>
    </location>
</feature>
<gene>
    <name evidence="2" type="ORF">ATY40_BA7503312</name>
</gene>
<keyword evidence="1" id="KW-0812">Transmembrane</keyword>